<keyword evidence="4" id="KW-0808">Transferase</keyword>
<feature type="domain" description="Glycosyl transferase family 1" evidence="1">
    <location>
        <begin position="731"/>
        <end position="871"/>
    </location>
</feature>
<keyword evidence="5" id="KW-1185">Reference proteome</keyword>
<dbReference type="CDD" id="cd03823">
    <property type="entry name" value="GT4_ExpE7-like"/>
    <property type="match status" value="1"/>
</dbReference>
<dbReference type="Gene3D" id="3.40.50.2000">
    <property type="entry name" value="Glycogen Phosphorylase B"/>
    <property type="match status" value="3"/>
</dbReference>
<dbReference type="Pfam" id="PF13524">
    <property type="entry name" value="Glyco_trans_1_2"/>
    <property type="match status" value="1"/>
</dbReference>
<reference evidence="5" key="1">
    <citation type="journal article" date="2014" name="FEMS Microbiol. Lett.">
        <title>Draft Genomic DNA Sequence of the Facultatively Methylotrophic Bacterium Acidomonas methanolica type strain MB58.</title>
        <authorList>
            <person name="Higashiura N."/>
            <person name="Hadano H."/>
            <person name="Hirakawa H."/>
            <person name="Matsutani M."/>
            <person name="Takabe S."/>
            <person name="Matsushita K."/>
            <person name="Azuma Y."/>
        </authorList>
    </citation>
    <scope>NUCLEOTIDE SEQUENCE [LARGE SCALE GENOMIC DNA]</scope>
    <source>
        <strain evidence="5">MB58</strain>
    </source>
</reference>
<comment type="caution">
    <text evidence="4">The sequence shown here is derived from an EMBL/GenBank/DDBJ whole genome shotgun (WGS) entry which is preliminary data.</text>
</comment>
<dbReference type="Pfam" id="PF00534">
    <property type="entry name" value="Glycos_transf_1"/>
    <property type="match status" value="1"/>
</dbReference>
<sequence length="904" mass="100842">MKRFSTRPEDDGRRSVVESGDLDASYRAGSIMAGLRTAGLRAEIDDLRHLMMLRERSLSWRITAPLRWVRSASLGRLPSGRPLREAPSRLVALLRQGGIAALPGLRHFRGRAKRRLAASTEDLTTRLYGAAVAPQKSLLSPHVVIIAELSLPQCAKYRVWQKRDFLESLGWRVSVVDWRQMDVGWAALQCATEVVFYRTPAFDSVAMLVAEAHRLGLRPRWEVDDLIFDASEYRQNGNIASLPDEERDLLLFGVRLFRACLLACGRGIASTPALADAMRAEGVVDVAVIENALDGQTIDFAEEARRAARRDGGVDRDRVWVCYGSGTNTHDADFLQAVPGLLEAMAHHPALCLRVFGEVTVPAAFERFGDRVERRTGLDYRRYLHALAETDIAIAPLEATTFNDAKSNIKYLEASILGLPSVCSPRAAFRVILTHEENGYFAETDRDWAKALGRLAVDADLRRSMGERARRDVLARYAPDAVAARQVLPVFGPPGVFPPEPERLRVAMVNVYFKPRSFGGATIIVEEMSRRLRDRSVTLAVFTAAASGRDGETRPCRYRVDGIDVMAVPAAPDRDALGELDNPDAANAFAEWVEAFRPDLVHLHAAQGLGAGLLRVCEERGIPYVVTVHDAWWLCDRQFMVRADGRYCFQTTIDPRICQQCEPFARHLTQRAAIMGHALRRAALILSPSETHRQLYLANGVPPERIVVNRNGFRWPERVRAPRPLGAPLRFGFVGGTENIKGYQFLRQAVARLDRADWSLAIVDNKLNLGIRSIDPGDWRISGTLQVLPAYTQETMDDFYDGIDVLLFPSQWKESFGLTVREALARDVWVIATAPGGQAEPIEDGVNGTLIPLDASPEALTAAMTALLEQAARFEHYRNPLKDRLSDYETQADELLEIYRRILN</sequence>
<dbReference type="InterPro" id="IPR050194">
    <property type="entry name" value="Glycosyltransferase_grp1"/>
</dbReference>
<organism evidence="4 5">
    <name type="scientific">Acidomonas methanolica NBRC 104435</name>
    <dbReference type="NCBI Taxonomy" id="1231351"/>
    <lineage>
        <taxon>Bacteria</taxon>
        <taxon>Pseudomonadati</taxon>
        <taxon>Pseudomonadota</taxon>
        <taxon>Alphaproteobacteria</taxon>
        <taxon>Acetobacterales</taxon>
        <taxon>Acetobacteraceae</taxon>
        <taxon>Acidomonas</taxon>
    </lineage>
</organism>
<reference evidence="4 5" key="2">
    <citation type="journal article" date="2014" name="FEMS Microbiol. Lett.">
        <title>Draft genomic DNA sequence of the facultatively methylotrophic bacterium Acidomonas methanolica type strain MB58.</title>
        <authorList>
            <person name="Higashiura N."/>
            <person name="Hadano H."/>
            <person name="Hirakawa H."/>
            <person name="Matsutani M."/>
            <person name="Takabe S."/>
            <person name="Matsushita K."/>
            <person name="Azuma Y."/>
        </authorList>
    </citation>
    <scope>NUCLEOTIDE SEQUENCE [LARGE SCALE GENOMIC DNA]</scope>
    <source>
        <strain evidence="4 5">MB58</strain>
    </source>
</reference>
<dbReference type="InterPro" id="IPR001296">
    <property type="entry name" value="Glyco_trans_1"/>
</dbReference>
<evidence type="ECO:0000259" key="2">
    <source>
        <dbReference type="Pfam" id="PF13524"/>
    </source>
</evidence>
<dbReference type="EMBL" id="BAND01000035">
    <property type="protein sequence ID" value="GAJ28703.1"/>
    <property type="molecule type" value="Genomic_DNA"/>
</dbReference>
<feature type="domain" description="Glycosyltransferase subfamily 4-like N-terminal" evidence="3">
    <location>
        <begin position="519"/>
        <end position="712"/>
    </location>
</feature>
<dbReference type="Pfam" id="PF13579">
    <property type="entry name" value="Glyco_trans_4_4"/>
    <property type="match status" value="1"/>
</dbReference>
<dbReference type="GO" id="GO:0016757">
    <property type="term" value="F:glycosyltransferase activity"/>
    <property type="evidence" value="ECO:0007669"/>
    <property type="project" value="InterPro"/>
</dbReference>
<dbReference type="OrthoDB" id="9807414at2"/>
<feature type="domain" description="Spore protein YkvP/CgeB glycosyl transferase-like" evidence="2">
    <location>
        <begin position="341"/>
        <end position="484"/>
    </location>
</feature>
<evidence type="ECO:0000259" key="3">
    <source>
        <dbReference type="Pfam" id="PF13579"/>
    </source>
</evidence>
<dbReference type="PANTHER" id="PTHR45947">
    <property type="entry name" value="SULFOQUINOVOSYL TRANSFERASE SQD2"/>
    <property type="match status" value="1"/>
</dbReference>
<dbReference type="PANTHER" id="PTHR45947:SF13">
    <property type="entry name" value="TRANSFERASE"/>
    <property type="match status" value="1"/>
</dbReference>
<accession>A0A023D3I3</accession>
<gene>
    <name evidence="4" type="ORF">Amme_035_032</name>
</gene>
<evidence type="ECO:0000313" key="4">
    <source>
        <dbReference type="EMBL" id="GAJ28703.1"/>
    </source>
</evidence>
<protein>
    <submittedName>
        <fullName evidence="4">Glycosyl transferase</fullName>
    </submittedName>
</protein>
<evidence type="ECO:0000313" key="5">
    <source>
        <dbReference type="Proteomes" id="UP000019760"/>
    </source>
</evidence>
<proteinExistence type="predicted"/>
<dbReference type="Proteomes" id="UP000019760">
    <property type="component" value="Unassembled WGS sequence"/>
</dbReference>
<dbReference type="InterPro" id="IPR028098">
    <property type="entry name" value="Glyco_trans_4-like_N"/>
</dbReference>
<name>A0A023D3I3_ACIMT</name>
<evidence type="ECO:0000259" key="1">
    <source>
        <dbReference type="Pfam" id="PF00534"/>
    </source>
</evidence>
<dbReference type="AlphaFoldDB" id="A0A023D3I3"/>
<dbReference type="SUPFAM" id="SSF53756">
    <property type="entry name" value="UDP-Glycosyltransferase/glycogen phosphorylase"/>
    <property type="match status" value="2"/>
</dbReference>
<dbReference type="InterPro" id="IPR055259">
    <property type="entry name" value="YkvP/CgeB_Glyco_trans-like"/>
</dbReference>